<organism evidence="1 2">
    <name type="scientific">Symmachiella macrocystis</name>
    <dbReference type="NCBI Taxonomy" id="2527985"/>
    <lineage>
        <taxon>Bacteria</taxon>
        <taxon>Pseudomonadati</taxon>
        <taxon>Planctomycetota</taxon>
        <taxon>Planctomycetia</taxon>
        <taxon>Planctomycetales</taxon>
        <taxon>Planctomycetaceae</taxon>
        <taxon>Symmachiella</taxon>
    </lineage>
</organism>
<reference evidence="1 2" key="1">
    <citation type="submission" date="2019-02" db="EMBL/GenBank/DDBJ databases">
        <title>Deep-cultivation of Planctomycetes and their phenomic and genomic characterization uncovers novel biology.</title>
        <authorList>
            <person name="Wiegand S."/>
            <person name="Jogler M."/>
            <person name="Boedeker C."/>
            <person name="Pinto D."/>
            <person name="Vollmers J."/>
            <person name="Rivas-Marin E."/>
            <person name="Kohn T."/>
            <person name="Peeters S.H."/>
            <person name="Heuer A."/>
            <person name="Rast P."/>
            <person name="Oberbeckmann S."/>
            <person name="Bunk B."/>
            <person name="Jeske O."/>
            <person name="Meyerdierks A."/>
            <person name="Storesund J.E."/>
            <person name="Kallscheuer N."/>
            <person name="Luecker S."/>
            <person name="Lage O.M."/>
            <person name="Pohl T."/>
            <person name="Merkel B.J."/>
            <person name="Hornburger P."/>
            <person name="Mueller R.-W."/>
            <person name="Bruemmer F."/>
            <person name="Labrenz M."/>
            <person name="Spormann A.M."/>
            <person name="Op Den Camp H."/>
            <person name="Overmann J."/>
            <person name="Amann R."/>
            <person name="Jetten M.S.M."/>
            <person name="Mascher T."/>
            <person name="Medema M.H."/>
            <person name="Devos D.P."/>
            <person name="Kaster A.-K."/>
            <person name="Ovreas L."/>
            <person name="Rohde M."/>
            <person name="Galperin M.Y."/>
            <person name="Jogler C."/>
        </authorList>
    </citation>
    <scope>NUCLEOTIDE SEQUENCE [LARGE SCALE GENOMIC DNA]</scope>
    <source>
        <strain evidence="1 2">CA54</strain>
    </source>
</reference>
<gene>
    <name evidence="1" type="ORF">CA54_38370</name>
</gene>
<name>A0A5C6BTH6_9PLAN</name>
<dbReference type="AlphaFoldDB" id="A0A5C6BTH6"/>
<dbReference type="EMBL" id="SJPP01000001">
    <property type="protein sequence ID" value="TWU14967.1"/>
    <property type="molecule type" value="Genomic_DNA"/>
</dbReference>
<comment type="caution">
    <text evidence="1">The sequence shown here is derived from an EMBL/GenBank/DDBJ whole genome shotgun (WGS) entry which is preliminary data.</text>
</comment>
<accession>A0A5C6BTH6</accession>
<dbReference type="Proteomes" id="UP000320735">
    <property type="component" value="Unassembled WGS sequence"/>
</dbReference>
<proteinExistence type="predicted"/>
<sequence length="51" mass="5966">MGYCGNSEPIRPLLGLLFMWFFANNEELTHIAKPILKLRNGFRFIFHLPTT</sequence>
<keyword evidence="2" id="KW-1185">Reference proteome</keyword>
<evidence type="ECO:0000313" key="1">
    <source>
        <dbReference type="EMBL" id="TWU14967.1"/>
    </source>
</evidence>
<evidence type="ECO:0000313" key="2">
    <source>
        <dbReference type="Proteomes" id="UP000320735"/>
    </source>
</evidence>
<protein>
    <submittedName>
        <fullName evidence="1">Uncharacterized protein</fullName>
    </submittedName>
</protein>